<evidence type="ECO:0000313" key="2">
    <source>
        <dbReference type="EMBL" id="GGF94482.1"/>
    </source>
</evidence>
<dbReference type="Pfam" id="PF01261">
    <property type="entry name" value="AP_endonuc_2"/>
    <property type="match status" value="1"/>
</dbReference>
<dbReference type="InterPro" id="IPR050312">
    <property type="entry name" value="IolE/XylAMocC-like"/>
</dbReference>
<dbReference type="PANTHER" id="PTHR12110">
    <property type="entry name" value="HYDROXYPYRUVATE ISOMERASE"/>
    <property type="match status" value="1"/>
</dbReference>
<reference evidence="2" key="2">
    <citation type="submission" date="2020-09" db="EMBL/GenBank/DDBJ databases">
        <authorList>
            <person name="Sun Q."/>
            <person name="Zhou Y."/>
        </authorList>
    </citation>
    <scope>NUCLEOTIDE SEQUENCE</scope>
    <source>
        <strain evidence="2">CGMCC 1.12987</strain>
    </source>
</reference>
<dbReference type="GO" id="GO:0016853">
    <property type="term" value="F:isomerase activity"/>
    <property type="evidence" value="ECO:0007669"/>
    <property type="project" value="UniProtKB-KW"/>
</dbReference>
<keyword evidence="2" id="KW-0413">Isomerase</keyword>
<proteinExistence type="predicted"/>
<sequence length="279" mass="31177">MELSLSMWSLHRTVRENQWTVMDFLSFCKEEGIQSVELLNVFWKNQEQELDQVLRYTSERGIKVVSYAVANDFVNEDPEKRADALKEITDAIPVAKALGTSIIRVFSGNLAPGLTMETAQDWIVDGLSAAAKQAEQARVTLCLENHGQLAGRGEQVKHIIDTVGSEALRSTFDTGNFLLVDEHPSQSIQVLIPFIAHVHFKDFTEHPEGRYKSLGGKAYEGIVAGQGDTKLESLIQLLQQNGYQGAYVLEYEGLGSEAEGVRKSYEFVRQYNLKHGVRA</sequence>
<dbReference type="PANTHER" id="PTHR12110:SF53">
    <property type="entry name" value="BLR5974 PROTEIN"/>
    <property type="match status" value="1"/>
</dbReference>
<gene>
    <name evidence="2" type="ORF">GCM10010916_09800</name>
</gene>
<dbReference type="SUPFAM" id="SSF51658">
    <property type="entry name" value="Xylose isomerase-like"/>
    <property type="match status" value="1"/>
</dbReference>
<dbReference type="Proteomes" id="UP000644756">
    <property type="component" value="Unassembled WGS sequence"/>
</dbReference>
<dbReference type="AlphaFoldDB" id="A0A917CP39"/>
<dbReference type="Gene3D" id="3.20.20.150">
    <property type="entry name" value="Divalent-metal-dependent TIM barrel enzymes"/>
    <property type="match status" value="1"/>
</dbReference>
<organism evidence="2 3">
    <name type="scientific">Paenibacillus abyssi</name>
    <dbReference type="NCBI Taxonomy" id="1340531"/>
    <lineage>
        <taxon>Bacteria</taxon>
        <taxon>Bacillati</taxon>
        <taxon>Bacillota</taxon>
        <taxon>Bacilli</taxon>
        <taxon>Bacillales</taxon>
        <taxon>Paenibacillaceae</taxon>
        <taxon>Paenibacillus</taxon>
    </lineage>
</organism>
<dbReference type="InterPro" id="IPR013022">
    <property type="entry name" value="Xyl_isomerase-like_TIM-brl"/>
</dbReference>
<dbReference type="RefSeq" id="WP_188529575.1">
    <property type="nucleotide sequence ID" value="NZ_BMGR01000003.1"/>
</dbReference>
<name>A0A917CP39_9BACL</name>
<evidence type="ECO:0000259" key="1">
    <source>
        <dbReference type="Pfam" id="PF01261"/>
    </source>
</evidence>
<comment type="caution">
    <text evidence="2">The sequence shown here is derived from an EMBL/GenBank/DDBJ whole genome shotgun (WGS) entry which is preliminary data.</text>
</comment>
<keyword evidence="3" id="KW-1185">Reference proteome</keyword>
<evidence type="ECO:0000313" key="3">
    <source>
        <dbReference type="Proteomes" id="UP000644756"/>
    </source>
</evidence>
<dbReference type="InterPro" id="IPR036237">
    <property type="entry name" value="Xyl_isomerase-like_sf"/>
</dbReference>
<accession>A0A917CP39</accession>
<dbReference type="EMBL" id="BMGR01000003">
    <property type="protein sequence ID" value="GGF94482.1"/>
    <property type="molecule type" value="Genomic_DNA"/>
</dbReference>
<feature type="domain" description="Xylose isomerase-like TIM barrel" evidence="1">
    <location>
        <begin position="27"/>
        <end position="270"/>
    </location>
</feature>
<protein>
    <submittedName>
        <fullName evidence="2">Sugar phosphate isomerase</fullName>
    </submittedName>
</protein>
<reference evidence="2" key="1">
    <citation type="journal article" date="2014" name="Int. J. Syst. Evol. Microbiol.">
        <title>Complete genome sequence of Corynebacterium casei LMG S-19264T (=DSM 44701T), isolated from a smear-ripened cheese.</title>
        <authorList>
            <consortium name="US DOE Joint Genome Institute (JGI-PGF)"/>
            <person name="Walter F."/>
            <person name="Albersmeier A."/>
            <person name="Kalinowski J."/>
            <person name="Ruckert C."/>
        </authorList>
    </citation>
    <scope>NUCLEOTIDE SEQUENCE</scope>
    <source>
        <strain evidence="2">CGMCC 1.12987</strain>
    </source>
</reference>